<protein>
    <recommendedName>
        <fullName evidence="3">Selenium-dependent hydroxylase accessory protein YqeC</fullName>
    </recommendedName>
</protein>
<name>A0A9W6C7Y8_9FIRM</name>
<dbReference type="EMBL" id="BSBO01000001">
    <property type="protein sequence ID" value="GLG03061.1"/>
    <property type="molecule type" value="Genomic_DNA"/>
</dbReference>
<sequence length="247" mass="28241">MLGELGLENKRCIAFTGAGGKTTAVYTCVREMREEGLPAAAVTTTKMWKPQEGFLLWRDDLSAEEVKEWIRLHGMRPVTIGRELPDGKIGSIPLNALKTLVDQGVRLCVEADGAKGKWIKIPNDREPVVPDFCDAVIGILNQKALGKSFLEVAHRPEICAERLGKRPEDLVEMKDLCRLWLDKDGIFQNCRQIKRAVLSGVEPGMGEALFKEYREVFRWMRQQEMPVYIWERNDDRQRVFRTDQEPL</sequence>
<dbReference type="RefSeq" id="WP_281872110.1">
    <property type="nucleotide sequence ID" value="NZ_BSBO01000001.1"/>
</dbReference>
<gene>
    <name evidence="1" type="ORF">Selli1_02350</name>
</gene>
<evidence type="ECO:0000313" key="2">
    <source>
        <dbReference type="Proteomes" id="UP001145145"/>
    </source>
</evidence>
<dbReference type="InterPro" id="IPR017587">
    <property type="entry name" value="YqeC"/>
</dbReference>
<proteinExistence type="predicted"/>
<accession>A0A9W6C7Y8</accession>
<reference evidence="1 2" key="1">
    <citation type="journal article" date="2023" name="Int. J. Syst. Evol. Microbiol.">
        <title>Sellimonas catena sp. nov., isolated from human faeces.</title>
        <authorList>
            <person name="Hisatomi A."/>
            <person name="Ohkuma M."/>
            <person name="Sakamoto M."/>
        </authorList>
    </citation>
    <scope>NUCLEOTIDE SEQUENCE [LARGE SCALE GENOMIC DNA]</scope>
    <source>
        <strain evidence="1 2">12EGH17</strain>
    </source>
</reference>
<dbReference type="AlphaFoldDB" id="A0A9W6C7Y8"/>
<evidence type="ECO:0008006" key="3">
    <source>
        <dbReference type="Google" id="ProtNLM"/>
    </source>
</evidence>
<evidence type="ECO:0000313" key="1">
    <source>
        <dbReference type="EMBL" id="GLG03061.1"/>
    </source>
</evidence>
<comment type="caution">
    <text evidence="1">The sequence shown here is derived from an EMBL/GenBank/DDBJ whole genome shotgun (WGS) entry which is preliminary data.</text>
</comment>
<dbReference type="NCBIfam" id="TIGR03172">
    <property type="entry name" value="selenium cofactor biosynthesis protein YqeC"/>
    <property type="match status" value="1"/>
</dbReference>
<dbReference type="Proteomes" id="UP001145145">
    <property type="component" value="Unassembled WGS sequence"/>
</dbReference>
<organism evidence="1 2">
    <name type="scientific">Sellimonas catena</name>
    <dbReference type="NCBI Taxonomy" id="2994035"/>
    <lineage>
        <taxon>Bacteria</taxon>
        <taxon>Bacillati</taxon>
        <taxon>Bacillota</taxon>
        <taxon>Clostridia</taxon>
        <taxon>Lachnospirales</taxon>
        <taxon>Lachnospiraceae</taxon>
        <taxon>Sellimonas</taxon>
    </lineage>
</organism>
<dbReference type="Pfam" id="PF19842">
    <property type="entry name" value="YqeC"/>
    <property type="match status" value="1"/>
</dbReference>
<keyword evidence="2" id="KW-1185">Reference proteome</keyword>